<sequence>MTTQPQRETIRSSWLQRHMQYARPSFLGSVGVIPSRWDSNDGYTWPWEGTSIVPAVSDRAYPHAGPSPRVTVPQTAEYKLVLVRQPAVVVNPAS</sequence>
<accession>A0A0C9ZSK2</accession>
<protein>
    <submittedName>
        <fullName evidence="1">Uncharacterized protein</fullName>
    </submittedName>
</protein>
<reference evidence="2" key="2">
    <citation type="submission" date="2015-01" db="EMBL/GenBank/DDBJ databases">
        <title>Evolutionary Origins and Diversification of the Mycorrhizal Mutualists.</title>
        <authorList>
            <consortium name="DOE Joint Genome Institute"/>
            <consortium name="Mycorrhizal Genomics Consortium"/>
            <person name="Kohler A."/>
            <person name="Kuo A."/>
            <person name="Nagy L.G."/>
            <person name="Floudas D."/>
            <person name="Copeland A."/>
            <person name="Barry K.W."/>
            <person name="Cichocki N."/>
            <person name="Veneault-Fourrey C."/>
            <person name="LaButti K."/>
            <person name="Lindquist E.A."/>
            <person name="Lipzen A."/>
            <person name="Lundell T."/>
            <person name="Morin E."/>
            <person name="Murat C."/>
            <person name="Riley R."/>
            <person name="Ohm R."/>
            <person name="Sun H."/>
            <person name="Tunlid A."/>
            <person name="Henrissat B."/>
            <person name="Grigoriev I.V."/>
            <person name="Hibbett D.S."/>
            <person name="Martin F."/>
        </authorList>
    </citation>
    <scope>NUCLEOTIDE SEQUENCE [LARGE SCALE GENOMIC DNA]</scope>
    <source>
        <strain evidence="2">441</strain>
    </source>
</reference>
<reference evidence="1 2" key="1">
    <citation type="submission" date="2014-04" db="EMBL/GenBank/DDBJ databases">
        <authorList>
            <consortium name="DOE Joint Genome Institute"/>
            <person name="Kuo A."/>
            <person name="Kohler A."/>
            <person name="Costa M.D."/>
            <person name="Nagy L.G."/>
            <person name="Floudas D."/>
            <person name="Copeland A."/>
            <person name="Barry K.W."/>
            <person name="Cichocki N."/>
            <person name="Veneault-Fourrey C."/>
            <person name="LaButti K."/>
            <person name="Lindquist E.A."/>
            <person name="Lipzen A."/>
            <person name="Lundell T."/>
            <person name="Morin E."/>
            <person name="Murat C."/>
            <person name="Sun H."/>
            <person name="Tunlid A."/>
            <person name="Henrissat B."/>
            <person name="Grigoriev I.V."/>
            <person name="Hibbett D.S."/>
            <person name="Martin F."/>
            <person name="Nordberg H.P."/>
            <person name="Cantor M.N."/>
            <person name="Hua S.X."/>
        </authorList>
    </citation>
    <scope>NUCLEOTIDE SEQUENCE [LARGE SCALE GENOMIC DNA]</scope>
    <source>
        <strain evidence="1 2">441</strain>
    </source>
</reference>
<gene>
    <name evidence="1" type="ORF">PISMIDRAFT_673295</name>
</gene>
<evidence type="ECO:0000313" key="2">
    <source>
        <dbReference type="Proteomes" id="UP000054018"/>
    </source>
</evidence>
<keyword evidence="2" id="KW-1185">Reference proteome</keyword>
<evidence type="ECO:0000313" key="1">
    <source>
        <dbReference type="EMBL" id="KIK28979.1"/>
    </source>
</evidence>
<dbReference type="HOGENOM" id="CLU_2387037_0_0_1"/>
<dbReference type="AlphaFoldDB" id="A0A0C9ZSK2"/>
<proteinExistence type="predicted"/>
<dbReference type="EMBL" id="KN833691">
    <property type="protein sequence ID" value="KIK28979.1"/>
    <property type="molecule type" value="Genomic_DNA"/>
</dbReference>
<dbReference type="Proteomes" id="UP000054018">
    <property type="component" value="Unassembled WGS sequence"/>
</dbReference>
<organism evidence="1 2">
    <name type="scientific">Pisolithus microcarpus 441</name>
    <dbReference type="NCBI Taxonomy" id="765257"/>
    <lineage>
        <taxon>Eukaryota</taxon>
        <taxon>Fungi</taxon>
        <taxon>Dikarya</taxon>
        <taxon>Basidiomycota</taxon>
        <taxon>Agaricomycotina</taxon>
        <taxon>Agaricomycetes</taxon>
        <taxon>Agaricomycetidae</taxon>
        <taxon>Boletales</taxon>
        <taxon>Sclerodermatineae</taxon>
        <taxon>Pisolithaceae</taxon>
        <taxon>Pisolithus</taxon>
    </lineage>
</organism>
<name>A0A0C9ZSK2_9AGAM</name>